<feature type="transmembrane region" description="Helical" evidence="1">
    <location>
        <begin position="85"/>
        <end position="103"/>
    </location>
</feature>
<organism evidence="2 3">
    <name type="scientific">Polynucleobacter victoriensis</name>
    <dbReference type="NCBI Taxonomy" id="2049319"/>
    <lineage>
        <taxon>Bacteria</taxon>
        <taxon>Pseudomonadati</taxon>
        <taxon>Pseudomonadota</taxon>
        <taxon>Betaproteobacteria</taxon>
        <taxon>Burkholderiales</taxon>
        <taxon>Burkholderiaceae</taxon>
        <taxon>Polynucleobacter</taxon>
    </lineage>
</organism>
<dbReference type="OrthoDB" id="5297929at2"/>
<keyword evidence="1" id="KW-1133">Transmembrane helix</keyword>
<dbReference type="AlphaFoldDB" id="A0A212U0U3"/>
<evidence type="ECO:0000313" key="2">
    <source>
        <dbReference type="EMBL" id="SNC71756.1"/>
    </source>
</evidence>
<keyword evidence="1" id="KW-0472">Membrane</keyword>
<feature type="transmembrane region" description="Helical" evidence="1">
    <location>
        <begin position="135"/>
        <end position="159"/>
    </location>
</feature>
<dbReference type="EMBL" id="FYEX01000002">
    <property type="protein sequence ID" value="SNC71756.1"/>
    <property type="molecule type" value="Genomic_DNA"/>
</dbReference>
<dbReference type="RefSeq" id="WP_088813314.1">
    <property type="nucleotide sequence ID" value="NZ_FYEX01000002.1"/>
</dbReference>
<proteinExistence type="predicted"/>
<gene>
    <name evidence="2" type="ORF">SAMN06295916_1369</name>
</gene>
<accession>A0A212U0U3</accession>
<feature type="transmembrane region" description="Helical" evidence="1">
    <location>
        <begin position="110"/>
        <end position="129"/>
    </location>
</feature>
<keyword evidence="3" id="KW-1185">Reference proteome</keyword>
<reference evidence="2 3" key="1">
    <citation type="submission" date="2017-06" db="EMBL/GenBank/DDBJ databases">
        <authorList>
            <person name="Kim H.J."/>
            <person name="Triplett B.A."/>
        </authorList>
    </citation>
    <scope>NUCLEOTIDE SEQUENCE [LARGE SCALE GENOMIC DNA]</scope>
    <source>
        <strain evidence="2 3">MWH-VicM1</strain>
    </source>
</reference>
<name>A0A212U0U3_9BURK</name>
<protein>
    <submittedName>
        <fullName evidence="2">Uncharacterized membrane protein</fullName>
    </submittedName>
</protein>
<evidence type="ECO:0000256" key="1">
    <source>
        <dbReference type="SAM" id="Phobius"/>
    </source>
</evidence>
<sequence length="227" mass="24851">MLNMTGLSLALSGLILFWAFSKDHWKVLIRPEVLNSVLGGIVALGLAWNIRAHLPGMAEEALVGLSFQFFGASLLVAMYGLRPAIVMLAGVTTIVALVSSWTLDHALRQFLVLGVMPAMCACGIMRLIGGCLPKHLFIFIFGHGYVAGVLSVILPAAALMIWHQTFWPASMGLSMDIVDWFVALLILSFTEGSLSGMLLAVFVIYKPHWVPRFSDQEYLKSQTTKMP</sequence>
<feature type="transmembrane region" description="Helical" evidence="1">
    <location>
        <begin position="180"/>
        <end position="205"/>
    </location>
</feature>
<keyword evidence="1" id="KW-0812">Transmembrane</keyword>
<evidence type="ECO:0000313" key="3">
    <source>
        <dbReference type="Proteomes" id="UP000197215"/>
    </source>
</evidence>
<dbReference type="Proteomes" id="UP000197215">
    <property type="component" value="Unassembled WGS sequence"/>
</dbReference>
<feature type="transmembrane region" description="Helical" evidence="1">
    <location>
        <begin position="37"/>
        <end position="54"/>
    </location>
</feature>